<dbReference type="Gene3D" id="3.10.450.310">
    <property type="match status" value="1"/>
</dbReference>
<keyword evidence="1" id="KW-1133">Transmembrane helix</keyword>
<sequence length="441" mass="51383">MKYIEHIKSIILLFLVLLSIVLTFSIWTYTPNLQVIEETQVDQLVVGKQKKFQEIIKPYRILVREQDEWKGTIGSGAINDLMEIMVNWKGSALTYVQSNFSNDKMNDFLRANNRMTLFFSGEVPIRVFHSIVPLTQDDLPEISFNRLVIDWSKVTTNNAVTLYFLSESHRNIYSTEVKMSEDYFQSTVLQALEGLAFYKEIERPNALSLYVPAEEVKLVQYTYYIDEIHPDTFRDILFYDSTIVRKNVENQDSLKYTDGMTLMTVDVKYRYLNYVNPSTESIVELPPSRLLLDSFEFVNEHGGFTGDYRLISVNEQKHIIEYQLYKQGLPVVSTDTTTRITTTWGENQIFRYKRPYFLLDLDINSEKFERKLSSGLEVIEFIEKRKQLELNEVDDIILGYYLKQNDNNLLFTLEPSWFAVSQGSWIRITPDVLGGGNSGLE</sequence>
<keyword evidence="1" id="KW-0812">Transmembrane</keyword>
<comment type="caution">
    <text evidence="3">The sequence shown here is derived from an EMBL/GenBank/DDBJ whole genome shotgun (WGS) entry which is preliminary data.</text>
</comment>
<proteinExistence type="predicted"/>
<dbReference type="AlphaFoldDB" id="A0A840PUQ1"/>
<reference evidence="3 4" key="1">
    <citation type="submission" date="2020-08" db="EMBL/GenBank/DDBJ databases">
        <title>Genomic Encyclopedia of Type Strains, Phase IV (KMG-IV): sequencing the most valuable type-strain genomes for metagenomic binning, comparative biology and taxonomic classification.</title>
        <authorList>
            <person name="Goeker M."/>
        </authorList>
    </citation>
    <scope>NUCLEOTIDE SEQUENCE [LARGE SCALE GENOMIC DNA]</scope>
    <source>
        <strain evidence="3 4">DSM 10633</strain>
    </source>
</reference>
<dbReference type="CDD" id="cd15787">
    <property type="entry name" value="YycH_N"/>
    <property type="match status" value="1"/>
</dbReference>
<feature type="transmembrane region" description="Helical" evidence="1">
    <location>
        <begin position="12"/>
        <end position="30"/>
    </location>
</feature>
<feature type="domain" description="Regulatory protein YycH" evidence="2">
    <location>
        <begin position="5"/>
        <end position="439"/>
    </location>
</feature>
<protein>
    <submittedName>
        <fullName evidence="3">Regulatory protein YycH of two-component signal transduction system YycFG</fullName>
    </submittedName>
</protein>
<evidence type="ECO:0000313" key="3">
    <source>
        <dbReference type="EMBL" id="MBB5149600.1"/>
    </source>
</evidence>
<dbReference type="Gene3D" id="3.30.310.160">
    <property type="entry name" value="YycH protein, domain 2"/>
    <property type="match status" value="1"/>
</dbReference>
<dbReference type="InterPro" id="IPR009996">
    <property type="entry name" value="YycH"/>
</dbReference>
<dbReference type="Proteomes" id="UP000557217">
    <property type="component" value="Unassembled WGS sequence"/>
</dbReference>
<gene>
    <name evidence="3" type="ORF">HNR36_001992</name>
</gene>
<evidence type="ECO:0000313" key="4">
    <source>
        <dbReference type="Proteomes" id="UP000557217"/>
    </source>
</evidence>
<keyword evidence="4" id="KW-1185">Reference proteome</keyword>
<evidence type="ECO:0000259" key="2">
    <source>
        <dbReference type="Pfam" id="PF07435"/>
    </source>
</evidence>
<keyword evidence="1" id="KW-0472">Membrane</keyword>
<evidence type="ECO:0000256" key="1">
    <source>
        <dbReference type="SAM" id="Phobius"/>
    </source>
</evidence>
<organism evidence="3 4">
    <name type="scientific">Ureibacillus thermosphaericus</name>
    <dbReference type="NCBI Taxonomy" id="51173"/>
    <lineage>
        <taxon>Bacteria</taxon>
        <taxon>Bacillati</taxon>
        <taxon>Bacillota</taxon>
        <taxon>Bacilli</taxon>
        <taxon>Bacillales</taxon>
        <taxon>Caryophanaceae</taxon>
        <taxon>Ureibacillus</taxon>
    </lineage>
</organism>
<dbReference type="Pfam" id="PF07435">
    <property type="entry name" value="YycH"/>
    <property type="match status" value="1"/>
</dbReference>
<name>A0A840PUQ1_URETH</name>
<accession>A0A840PUQ1</accession>
<dbReference type="InterPro" id="IPR042274">
    <property type="entry name" value="YycH/YycI_2"/>
</dbReference>
<dbReference type="RefSeq" id="WP_026019107.1">
    <property type="nucleotide sequence ID" value="NZ_JAAXPW010000018.1"/>
</dbReference>
<dbReference type="EMBL" id="JACHGZ010000024">
    <property type="protein sequence ID" value="MBB5149600.1"/>
    <property type="molecule type" value="Genomic_DNA"/>
</dbReference>